<comment type="caution">
    <text evidence="2">The sequence shown here is derived from an EMBL/GenBank/DDBJ whole genome shotgun (WGS) entry which is preliminary data.</text>
</comment>
<feature type="chain" id="PRO_5040993953" evidence="1">
    <location>
        <begin position="29"/>
        <end position="311"/>
    </location>
</feature>
<protein>
    <submittedName>
        <fullName evidence="2">DUF4835 family protein</fullName>
    </submittedName>
</protein>
<keyword evidence="1" id="KW-0732">Signal</keyword>
<dbReference type="Proteomes" id="UP001139193">
    <property type="component" value="Unassembled WGS sequence"/>
</dbReference>
<accession>A0A9X1VIM7</accession>
<reference evidence="2" key="1">
    <citation type="submission" date="2022-03" db="EMBL/GenBank/DDBJ databases">
        <title>Bacterial whole genome sequence for Hymenobacter sp. DH14.</title>
        <authorList>
            <person name="Le V."/>
        </authorList>
    </citation>
    <scope>NUCLEOTIDE SEQUENCE</scope>
    <source>
        <strain evidence="2">DH14</strain>
    </source>
</reference>
<proteinExistence type="predicted"/>
<feature type="signal peptide" evidence="1">
    <location>
        <begin position="1"/>
        <end position="28"/>
    </location>
</feature>
<evidence type="ECO:0000313" key="3">
    <source>
        <dbReference type="Proteomes" id="UP001139193"/>
    </source>
</evidence>
<dbReference type="EMBL" id="JALBGC010000004">
    <property type="protein sequence ID" value="MCI1188957.1"/>
    <property type="molecule type" value="Genomic_DNA"/>
</dbReference>
<dbReference type="AlphaFoldDB" id="A0A9X1VIM7"/>
<dbReference type="InterPro" id="IPR032274">
    <property type="entry name" value="DUF4835"/>
</dbReference>
<keyword evidence="3" id="KW-1185">Reference proteome</keyword>
<sequence length="311" mass="34986">MMRISLAARPLPALLLLLALLWAGPARAQELLAEVRVSTENVTISDPSLVTQMQNDIRNLLNTQAWTNLTYQPTERIRLKMFIGITAIPQNGTYNCTMRLISSRPVYGTGYETNMVSLVDKNFNFNYSPQNPLSYSANSFTSNLASLLGFYANLVIGLDRDSFARLGGTTYYEQARTIVNYTANQTQTNEPDDGWRGSGSRERHWVLDNLLDPQLEAFRTSLYGYYRQGMDIFIEKPEEARASVMVALTGVQKAALTRPGTLFVRAFFDAKSDEITNIFRTSTDAQLKQQVVTMLTDVDPTNSAKYQTLLR</sequence>
<evidence type="ECO:0000313" key="2">
    <source>
        <dbReference type="EMBL" id="MCI1188957.1"/>
    </source>
</evidence>
<dbReference type="RefSeq" id="WP_241937181.1">
    <property type="nucleotide sequence ID" value="NZ_JALBGC010000004.1"/>
</dbReference>
<evidence type="ECO:0000256" key="1">
    <source>
        <dbReference type="SAM" id="SignalP"/>
    </source>
</evidence>
<gene>
    <name evidence="2" type="ORF">MON38_16160</name>
</gene>
<dbReference type="Pfam" id="PF16119">
    <property type="entry name" value="DUF4835"/>
    <property type="match status" value="1"/>
</dbReference>
<name>A0A9X1VIM7_9BACT</name>
<organism evidence="2 3">
    <name type="scientific">Hymenobacter cyanobacteriorum</name>
    <dbReference type="NCBI Taxonomy" id="2926463"/>
    <lineage>
        <taxon>Bacteria</taxon>
        <taxon>Pseudomonadati</taxon>
        <taxon>Bacteroidota</taxon>
        <taxon>Cytophagia</taxon>
        <taxon>Cytophagales</taxon>
        <taxon>Hymenobacteraceae</taxon>
        <taxon>Hymenobacter</taxon>
    </lineage>
</organism>